<proteinExistence type="inferred from homology"/>
<dbReference type="GO" id="GO:0005739">
    <property type="term" value="C:mitochondrion"/>
    <property type="evidence" value="ECO:0007669"/>
    <property type="project" value="UniProtKB-SubCell"/>
</dbReference>
<evidence type="ECO:0000259" key="9">
    <source>
        <dbReference type="SMART" id="SM00845"/>
    </source>
</evidence>
<dbReference type="Pfam" id="PF25757">
    <property type="entry name" value="TPR_DNAAF5"/>
    <property type="match status" value="1"/>
</dbReference>
<dbReference type="Pfam" id="PF02637">
    <property type="entry name" value="GatB_Yqey"/>
    <property type="match status" value="1"/>
</dbReference>
<reference evidence="10" key="1">
    <citation type="submission" date="2020-11" db="EMBL/GenBank/DDBJ databases">
        <authorList>
            <person name="Tran Van P."/>
        </authorList>
    </citation>
    <scope>NUCLEOTIDE SEQUENCE</scope>
</reference>
<dbReference type="OrthoDB" id="1722066at2759"/>
<dbReference type="InterPro" id="IPR003789">
    <property type="entry name" value="Asn/Gln_tRNA_amidoTrase-B-like"/>
</dbReference>
<dbReference type="GO" id="GO:0030956">
    <property type="term" value="C:glutamyl-tRNA(Gln) amidotransferase complex"/>
    <property type="evidence" value="ECO:0007669"/>
    <property type="project" value="UniProtKB-UniRule"/>
</dbReference>
<dbReference type="InterPro" id="IPR023168">
    <property type="entry name" value="GatB_Yqey_C_2"/>
</dbReference>
<evidence type="ECO:0000256" key="2">
    <source>
        <dbReference type="ARBA" id="ARBA00022598"/>
    </source>
</evidence>
<evidence type="ECO:0000256" key="5">
    <source>
        <dbReference type="ARBA" id="ARBA00022917"/>
    </source>
</evidence>
<keyword evidence="2 7" id="KW-0436">Ligase</keyword>
<keyword evidence="11" id="KW-1185">Reference proteome</keyword>
<accession>A0A7R9BVK6</accession>
<dbReference type="Gene3D" id="1.10.10.410">
    <property type="match status" value="1"/>
</dbReference>
<gene>
    <name evidence="10" type="ORF">NMOB1V02_LOCUS9663</name>
</gene>
<feature type="region of interest" description="Disordered" evidence="8">
    <location>
        <begin position="21"/>
        <end position="43"/>
    </location>
</feature>
<dbReference type="SUPFAM" id="SSF55931">
    <property type="entry name" value="Glutamine synthetase/guanido kinase"/>
    <property type="match status" value="1"/>
</dbReference>
<dbReference type="Gene3D" id="1.25.10.10">
    <property type="entry name" value="Leucine-rich Repeat Variant"/>
    <property type="match status" value="2"/>
</dbReference>
<keyword evidence="4 7" id="KW-0067">ATP-binding</keyword>
<evidence type="ECO:0000256" key="1">
    <source>
        <dbReference type="ARBA" id="ARBA00005306"/>
    </source>
</evidence>
<dbReference type="SUPFAM" id="SSF48371">
    <property type="entry name" value="ARM repeat"/>
    <property type="match status" value="1"/>
</dbReference>
<dbReference type="Pfam" id="PF02934">
    <property type="entry name" value="GatB_N"/>
    <property type="match status" value="1"/>
</dbReference>
<keyword evidence="5 7" id="KW-0648">Protein biosynthesis</keyword>
<dbReference type="GO" id="GO:0050567">
    <property type="term" value="F:glutaminyl-tRNA synthase (glutamine-hydrolyzing) activity"/>
    <property type="evidence" value="ECO:0007669"/>
    <property type="project" value="UniProtKB-UniRule"/>
</dbReference>
<dbReference type="NCBIfam" id="TIGR00133">
    <property type="entry name" value="gatB"/>
    <property type="match status" value="1"/>
</dbReference>
<dbReference type="InterPro" id="IPR017959">
    <property type="entry name" value="Asn/Gln-tRNA_amidoTrfase_suB/E"/>
</dbReference>
<dbReference type="InterPro" id="IPR014746">
    <property type="entry name" value="Gln_synth/guanido_kin_cat_dom"/>
</dbReference>
<sequence>MECKTSGLKVFLFSHELVSQKKNCDPRGGRRTTDSTVRKAAPTTSVSLRKKKSNIEEKGRDGERITIIIMDPVADTVPILNQEEFLLRLEIIAEEKQARRRAEFLVFADSDVKACKLFANMPAIEIAHCVKGMLIFLADDYDRIREIIAKMIHNAVSYIKDTPENRPSLHGVIRELQPILVCSLGSADFSEGNEEARLAMFELFLMVLKSKSYFMEHPEQMGDVALIIEKGLLDTYARINQLAATALVSWASDYASQVSDNVAYVMPAVRQCLKAKQTSVRVSVLKALSVLAGVSTEIPNEICDDLWKLIIVENFTFKLTYIDLVKNSLLLSKPRTDEYYSKILLPILPILEDECEKMRDFAWKSWSEAANCFPFPTEIVRDNYDFPPSPCRALVRRYLKLWVPELCSQMKSQINPKIRQMAARGLHMAMEHAKASATGQCDKILESLCCAMSDENLDVVTEVRVCGRVLGKYVPPEIWSLILESIFESLSQSSAGEEALAFSMPLLRDLMDGIPKDSIRAKMLCEVESGRRLFQVVLSCMNFGSTHHEDTIYIIVELSHYMKFEELDDAISRQFLQFCLIKLKFSPDGSPHKSQLVDIVNELPCFSDFFDSLLTKATESLWSLVTDEGWICFEESCSLGGVVILNRYDRVLNLCGRLAHNPAAEPALKLRSLKIVQDMLKRFVKPRNNMNKPENLPIVFQDLLKTCLVPELRNKRGPASSVIHSAVVEVLTTAIFSVELNDEHFQGSDPDLCKEMAELVDHPKFETRGKALLICNSRLPHVGESAANLVIKTIFPAALAGLEDGQASNRVLSAQTLGIVCSELAKNDRISNKQKNDVYSESLARLFALIPAEKPPFNAQFLEELKRIGLLAPTIFATEKRRLEEIAVQNMNSKIDKSFIKFFASARLVTRCQSNLAAANERKVDPETKKWRTVVGLEVHAQIKSKSKLFSQAGTAFRAAPNALVSPFDAGHPGTLPVLNKRCVEAGVATALALNCRINNVSTFDRKHYFYADLPAGYQITQQRLPLAVDGFLEFPVFNNDVLKMYRSKIKQIQLEQDSGKSLHDEDRSLVDLNRAGVGLMEIVCEPDLGSSAEAVSFVKELILVLKTIKTCDCLMEEGSLRVDVNVSVCKEGDSELGTRTEIKNLSSLNAVAKAVECESKRQISEVMSGRKVFNETRAFDDVKKVTVSMRVKETKVDYRFMPEPNLPPLILSEVIDVGMIERSLPELPSESRQRLLKNFLLKPLVAEAIVNNGRLLEFFLEVMSKNPELKPSNVANFLLIHVLAEAAEQGLDDFRELRSLTNTLVADLLLLVEAETITMDSAGKIIKKIAGGDQRHPQDIAENDGLVTEKNEDLIKAWCSEILENNPDLVKKAKKGKSRALNKLIQQLGKEHGDKLHMGKAARIIKEMVEKS</sequence>
<comment type="catalytic activity">
    <reaction evidence="6 7">
        <text>L-glutamyl-tRNA(Gln) + L-glutamine + ATP + H2O = L-glutaminyl-tRNA(Gln) + L-glutamate + ADP + phosphate + H(+)</text>
        <dbReference type="Rhea" id="RHEA:17521"/>
        <dbReference type="Rhea" id="RHEA-COMP:9681"/>
        <dbReference type="Rhea" id="RHEA-COMP:9684"/>
        <dbReference type="ChEBI" id="CHEBI:15377"/>
        <dbReference type="ChEBI" id="CHEBI:15378"/>
        <dbReference type="ChEBI" id="CHEBI:29985"/>
        <dbReference type="ChEBI" id="CHEBI:30616"/>
        <dbReference type="ChEBI" id="CHEBI:43474"/>
        <dbReference type="ChEBI" id="CHEBI:58359"/>
        <dbReference type="ChEBI" id="CHEBI:78520"/>
        <dbReference type="ChEBI" id="CHEBI:78521"/>
        <dbReference type="ChEBI" id="CHEBI:456216"/>
    </reaction>
</comment>
<dbReference type="GO" id="GO:0005524">
    <property type="term" value="F:ATP binding"/>
    <property type="evidence" value="ECO:0007669"/>
    <property type="project" value="UniProtKB-KW"/>
</dbReference>
<dbReference type="Pfam" id="PF24573">
    <property type="entry name" value="HEAT_DAAF5"/>
    <property type="match status" value="1"/>
</dbReference>
<dbReference type="InterPro" id="IPR004413">
    <property type="entry name" value="GatB"/>
</dbReference>
<evidence type="ECO:0000256" key="7">
    <source>
        <dbReference type="HAMAP-Rule" id="MF_03147"/>
    </source>
</evidence>
<dbReference type="NCBIfam" id="NF004012">
    <property type="entry name" value="PRK05477.1-2"/>
    <property type="match status" value="1"/>
</dbReference>
<keyword evidence="3 7" id="KW-0547">Nucleotide-binding</keyword>
<feature type="compositionally biased region" description="Basic and acidic residues" evidence="8">
    <location>
        <begin position="21"/>
        <end position="37"/>
    </location>
</feature>
<dbReference type="GO" id="GO:0032543">
    <property type="term" value="P:mitochondrial translation"/>
    <property type="evidence" value="ECO:0007669"/>
    <property type="project" value="UniProtKB-UniRule"/>
</dbReference>
<name>A0A7R9BVK6_9CRUS</name>
<comment type="similarity">
    <text evidence="1 7">Belongs to the GatB/GatE family. GatB subfamily.</text>
</comment>
<dbReference type="SUPFAM" id="SSF89095">
    <property type="entry name" value="GatB/YqeY motif"/>
    <property type="match status" value="1"/>
</dbReference>
<dbReference type="HAMAP" id="MF_00121">
    <property type="entry name" value="GatB"/>
    <property type="match status" value="1"/>
</dbReference>
<evidence type="ECO:0000256" key="4">
    <source>
        <dbReference type="ARBA" id="ARBA00022840"/>
    </source>
</evidence>
<comment type="function">
    <text evidence="7">Allows the formation of correctly charged Gln-tRNA(Gln) through the transamidation of misacylated Glu-tRNA(Gln) in the mitochondria. The reaction takes place in the presence of glutamine and ATP through an activated gamma-phospho-Glu-tRNA(Gln).</text>
</comment>
<protein>
    <recommendedName>
        <fullName evidence="7">Glutamyl-tRNA(Gln) amidotransferase subunit B, mitochondrial</fullName>
        <shortName evidence="7">Glu-AdT subunit B</shortName>
        <ecNumber evidence="7">6.3.5.-</ecNumber>
    </recommendedName>
</protein>
<dbReference type="EMBL" id="OA885434">
    <property type="protein sequence ID" value="CAD7282031.1"/>
    <property type="molecule type" value="Genomic_DNA"/>
</dbReference>
<dbReference type="SMART" id="SM00845">
    <property type="entry name" value="GatB_Yqey"/>
    <property type="match status" value="1"/>
</dbReference>
<comment type="subunit">
    <text evidence="7">Subunit of the heterotrimeric GatCAB amidotransferase (AdT) complex, composed of A, B and C subunits.</text>
</comment>
<dbReference type="InterPro" id="IPR006075">
    <property type="entry name" value="Asn/Gln-tRNA_Trfase_suB/E_cat"/>
</dbReference>
<dbReference type="EMBL" id="CAJPEX010003397">
    <property type="protein sequence ID" value="CAG0922183.1"/>
    <property type="molecule type" value="Genomic_DNA"/>
</dbReference>
<dbReference type="GO" id="GO:0070681">
    <property type="term" value="P:glutaminyl-tRNAGln biosynthesis via transamidation"/>
    <property type="evidence" value="ECO:0007669"/>
    <property type="project" value="UniProtKB-UniRule"/>
</dbReference>
<organism evidence="10">
    <name type="scientific">Notodromas monacha</name>
    <dbReference type="NCBI Taxonomy" id="399045"/>
    <lineage>
        <taxon>Eukaryota</taxon>
        <taxon>Metazoa</taxon>
        <taxon>Ecdysozoa</taxon>
        <taxon>Arthropoda</taxon>
        <taxon>Crustacea</taxon>
        <taxon>Oligostraca</taxon>
        <taxon>Ostracoda</taxon>
        <taxon>Podocopa</taxon>
        <taxon>Podocopida</taxon>
        <taxon>Cypridocopina</taxon>
        <taxon>Cypridoidea</taxon>
        <taxon>Cyprididae</taxon>
        <taxon>Notodromas</taxon>
    </lineage>
</organism>
<dbReference type="EC" id="6.3.5.-" evidence="7"/>
<dbReference type="PANTHER" id="PTHR11659:SF0">
    <property type="entry name" value="GLUTAMYL-TRNA(GLN) AMIDOTRANSFERASE SUBUNIT B, MITOCHONDRIAL"/>
    <property type="match status" value="1"/>
</dbReference>
<dbReference type="InterPro" id="IPR018027">
    <property type="entry name" value="Asn/Gln_amidotransferase"/>
</dbReference>
<dbReference type="InterPro" id="IPR057978">
    <property type="entry name" value="TPR_DAAF5"/>
</dbReference>
<evidence type="ECO:0000256" key="3">
    <source>
        <dbReference type="ARBA" id="ARBA00022741"/>
    </source>
</evidence>
<dbReference type="PANTHER" id="PTHR11659">
    <property type="entry name" value="GLUTAMYL-TRNA GLN AMIDOTRANSFERASE SUBUNIT B MITOCHONDRIAL AND PROKARYOTIC PET112-RELATED"/>
    <property type="match status" value="1"/>
</dbReference>
<dbReference type="InterPro" id="IPR056497">
    <property type="entry name" value="HEAT_DAAF5"/>
</dbReference>
<dbReference type="Proteomes" id="UP000678499">
    <property type="component" value="Unassembled WGS sequence"/>
</dbReference>
<dbReference type="InterPro" id="IPR016024">
    <property type="entry name" value="ARM-type_fold"/>
</dbReference>
<evidence type="ECO:0000256" key="8">
    <source>
        <dbReference type="SAM" id="MobiDB-lite"/>
    </source>
</evidence>
<comment type="subcellular location">
    <subcellularLocation>
        <location evidence="7">Mitochondrion</location>
    </subcellularLocation>
</comment>
<feature type="domain" description="Asn/Gln amidotransferase" evidence="9">
    <location>
        <begin position="1258"/>
        <end position="1410"/>
    </location>
</feature>
<dbReference type="InterPro" id="IPR011989">
    <property type="entry name" value="ARM-like"/>
</dbReference>
<evidence type="ECO:0000313" key="10">
    <source>
        <dbReference type="EMBL" id="CAD7282031.1"/>
    </source>
</evidence>
<evidence type="ECO:0000256" key="6">
    <source>
        <dbReference type="ARBA" id="ARBA00047913"/>
    </source>
</evidence>
<evidence type="ECO:0000313" key="11">
    <source>
        <dbReference type="Proteomes" id="UP000678499"/>
    </source>
</evidence>
<dbReference type="NCBIfam" id="NF004014">
    <property type="entry name" value="PRK05477.1-4"/>
    <property type="match status" value="1"/>
</dbReference>
<keyword evidence="7" id="KW-0496">Mitochondrion</keyword>